<reference evidence="3 4" key="1">
    <citation type="submission" date="2016-09" db="EMBL/GenBank/DDBJ databases">
        <title>Pseudonocardia autotrophica DSM535, a candidate organism with high potential of specific P450 cytochromes.</title>
        <authorList>
            <person name="Grumaz C."/>
            <person name="Vainshtein Y."/>
            <person name="Kirstahler P."/>
            <person name="Sohn K."/>
        </authorList>
    </citation>
    <scope>NUCLEOTIDE SEQUENCE [LARGE SCALE GENOMIC DNA]</scope>
    <source>
        <strain evidence="3 4">DSM 535</strain>
    </source>
</reference>
<dbReference type="AlphaFoldDB" id="A0A1Y2N848"/>
<dbReference type="Proteomes" id="UP000194360">
    <property type="component" value="Unassembled WGS sequence"/>
</dbReference>
<dbReference type="PANTHER" id="PTHR35526">
    <property type="entry name" value="ANTI-SIGMA-F FACTOR RSBW-RELATED"/>
    <property type="match status" value="1"/>
</dbReference>
<dbReference type="InterPro" id="IPR036890">
    <property type="entry name" value="HATPase_C_sf"/>
</dbReference>
<dbReference type="OrthoDB" id="4088450at2"/>
<evidence type="ECO:0000259" key="2">
    <source>
        <dbReference type="Pfam" id="PF13581"/>
    </source>
</evidence>
<protein>
    <recommendedName>
        <fullName evidence="2">Histidine kinase/HSP90-like ATPase domain-containing protein</fullName>
    </recommendedName>
</protein>
<keyword evidence="1" id="KW-0418">Kinase</keyword>
<proteinExistence type="predicted"/>
<organism evidence="3 4">
    <name type="scientific">Pseudonocardia autotrophica</name>
    <name type="common">Amycolata autotrophica</name>
    <name type="synonym">Nocardia autotrophica</name>
    <dbReference type="NCBI Taxonomy" id="2074"/>
    <lineage>
        <taxon>Bacteria</taxon>
        <taxon>Bacillati</taxon>
        <taxon>Actinomycetota</taxon>
        <taxon>Actinomycetes</taxon>
        <taxon>Pseudonocardiales</taxon>
        <taxon>Pseudonocardiaceae</taxon>
        <taxon>Pseudonocardia</taxon>
    </lineage>
</organism>
<keyword evidence="1" id="KW-0808">Transferase</keyword>
<dbReference type="InterPro" id="IPR050267">
    <property type="entry name" value="Anti-sigma-factor_SerPK"/>
</dbReference>
<keyword evidence="4" id="KW-1185">Reference proteome</keyword>
<dbReference type="GO" id="GO:0004674">
    <property type="term" value="F:protein serine/threonine kinase activity"/>
    <property type="evidence" value="ECO:0007669"/>
    <property type="project" value="UniProtKB-KW"/>
</dbReference>
<dbReference type="STRING" id="2074.BG845_00862"/>
<sequence length="309" mass="32608">MTRLQHAVGWYDGDAGLREQLAGVVLDELVRGGSVAVALRPVTEVALRAVVAGELGAEPVAGLIRLGREAGPDGPSGQNDVLRVARTLRACHARTGEPITVVSEYIAAFDDAAATCLAETEAAAEIALADLPVRLLCFFPDDAPGAVVETARVAHAMQLRGGVLVQTAPPVDPHRRAAGRPAELGPPVRTLAFDAGRLREVRAAVRALLRRQGFPASRTDDITVAVNEAATNAVEHGPGSGQLMLWALHGDVVCEVHDPGPLRGPPPGLAAPDRRDAHGRGMWVARQLCDLVHVWTDDAGTHVRLRARV</sequence>
<name>A0A1Y2N848_PSEAH</name>
<dbReference type="CDD" id="cd16936">
    <property type="entry name" value="HATPase_RsbW-like"/>
    <property type="match status" value="1"/>
</dbReference>
<evidence type="ECO:0000313" key="3">
    <source>
        <dbReference type="EMBL" id="OSY43257.1"/>
    </source>
</evidence>
<dbReference type="InterPro" id="IPR003594">
    <property type="entry name" value="HATPase_dom"/>
</dbReference>
<accession>A0A1Y2N848</accession>
<dbReference type="PANTHER" id="PTHR35526:SF3">
    <property type="entry name" value="ANTI-SIGMA-F FACTOR RSBW"/>
    <property type="match status" value="1"/>
</dbReference>
<dbReference type="Pfam" id="PF13581">
    <property type="entry name" value="HATPase_c_2"/>
    <property type="match status" value="1"/>
</dbReference>
<comment type="caution">
    <text evidence="3">The sequence shown here is derived from an EMBL/GenBank/DDBJ whole genome shotgun (WGS) entry which is preliminary data.</text>
</comment>
<evidence type="ECO:0000313" key="4">
    <source>
        <dbReference type="Proteomes" id="UP000194360"/>
    </source>
</evidence>
<feature type="domain" description="Histidine kinase/HSP90-like ATPase" evidence="2">
    <location>
        <begin position="194"/>
        <end position="306"/>
    </location>
</feature>
<keyword evidence="1" id="KW-0723">Serine/threonine-protein kinase</keyword>
<dbReference type="RefSeq" id="WP_085911168.1">
    <property type="nucleotide sequence ID" value="NZ_AP018920.1"/>
</dbReference>
<dbReference type="SUPFAM" id="SSF55874">
    <property type="entry name" value="ATPase domain of HSP90 chaperone/DNA topoisomerase II/histidine kinase"/>
    <property type="match status" value="1"/>
</dbReference>
<dbReference type="Gene3D" id="3.30.565.10">
    <property type="entry name" value="Histidine kinase-like ATPase, C-terminal domain"/>
    <property type="match status" value="1"/>
</dbReference>
<gene>
    <name evidence="3" type="ORF">BG845_00862</name>
</gene>
<dbReference type="EMBL" id="MIGB01000003">
    <property type="protein sequence ID" value="OSY43257.1"/>
    <property type="molecule type" value="Genomic_DNA"/>
</dbReference>
<evidence type="ECO:0000256" key="1">
    <source>
        <dbReference type="ARBA" id="ARBA00022527"/>
    </source>
</evidence>